<dbReference type="Pfam" id="PF00005">
    <property type="entry name" value="ABC_tran"/>
    <property type="match status" value="1"/>
</dbReference>
<dbReference type="NCBIfam" id="TIGR02315">
    <property type="entry name" value="ABC_phnC"/>
    <property type="match status" value="1"/>
</dbReference>
<dbReference type="InterPro" id="IPR017871">
    <property type="entry name" value="ABC_transporter-like_CS"/>
</dbReference>
<dbReference type="InterPro" id="IPR003593">
    <property type="entry name" value="AAA+_ATPase"/>
</dbReference>
<dbReference type="GO" id="GO:0005524">
    <property type="term" value="F:ATP binding"/>
    <property type="evidence" value="ECO:0007669"/>
    <property type="project" value="UniProtKB-KW"/>
</dbReference>
<dbReference type="GO" id="GO:0016887">
    <property type="term" value="F:ATP hydrolysis activity"/>
    <property type="evidence" value="ECO:0007669"/>
    <property type="project" value="InterPro"/>
</dbReference>
<name>A0A1C9ZWQ7_9RALS</name>
<dbReference type="GO" id="GO:0015416">
    <property type="term" value="F:ABC-type phosphonate transporter activity"/>
    <property type="evidence" value="ECO:0007669"/>
    <property type="project" value="InterPro"/>
</dbReference>
<evidence type="ECO:0000256" key="3">
    <source>
        <dbReference type="ARBA" id="ARBA00022519"/>
    </source>
</evidence>
<keyword evidence="6" id="KW-1278">Translocase</keyword>
<reference evidence="9" key="1">
    <citation type="journal article" date="2012" name="J. Biosci. Bioeng.">
        <title>Isolation and characterization of a soluble and thermostable phosphite dehydrogenase from Ralstonia sp. strain 4506.</title>
        <authorList>
            <person name="Hirota R."/>
            <person name="Yamane S.T."/>
            <person name="Fujibuchi T."/>
            <person name="Motomura K."/>
            <person name="Ishida T."/>
            <person name="Ikeda T."/>
            <person name="Kuroda A."/>
        </authorList>
    </citation>
    <scope>NUCLEOTIDE SEQUENCE</scope>
    <source>
        <strain evidence="9">4506</strain>
    </source>
</reference>
<dbReference type="Gene3D" id="3.40.50.300">
    <property type="entry name" value="P-loop containing nucleotide triphosphate hydrolases"/>
    <property type="match status" value="1"/>
</dbReference>
<feature type="domain" description="ABC transporter" evidence="8">
    <location>
        <begin position="2"/>
        <end position="243"/>
    </location>
</feature>
<reference evidence="9" key="2">
    <citation type="submission" date="2016-09" db="EMBL/GenBank/DDBJ databases">
        <authorList>
            <person name="Capua I."/>
            <person name="De Benedictis P."/>
            <person name="Joannis T."/>
            <person name="Lombin L.H."/>
            <person name="Cattoli G."/>
        </authorList>
    </citation>
    <scope>NUCLEOTIDE SEQUENCE</scope>
    <source>
        <strain evidence="9">4506</strain>
    </source>
</reference>
<dbReference type="InterPro" id="IPR003439">
    <property type="entry name" value="ABC_transporter-like_ATP-bd"/>
</dbReference>
<dbReference type="PANTHER" id="PTHR43166:SF6">
    <property type="entry name" value="PHOSPHONATES IMPORT ATP-BINDING PROTEIN PHNC"/>
    <property type="match status" value="1"/>
</dbReference>
<evidence type="ECO:0000256" key="6">
    <source>
        <dbReference type="ARBA" id="ARBA00022967"/>
    </source>
</evidence>
<proteinExistence type="predicted"/>
<accession>A0A1C9ZWQ7</accession>
<keyword evidence="5" id="KW-0067">ATP-binding</keyword>
<evidence type="ECO:0000259" key="8">
    <source>
        <dbReference type="PROSITE" id="PS50893"/>
    </source>
</evidence>
<gene>
    <name evidence="9" type="primary">ptxA</name>
</gene>
<dbReference type="InterPro" id="IPR012693">
    <property type="entry name" value="ABC_transpr_PhnC"/>
</dbReference>
<keyword evidence="3" id="KW-0997">Cell inner membrane</keyword>
<dbReference type="CDD" id="cd03256">
    <property type="entry name" value="ABC_PhnC_transporter"/>
    <property type="match status" value="1"/>
</dbReference>
<dbReference type="GO" id="GO:0016020">
    <property type="term" value="C:membrane"/>
    <property type="evidence" value="ECO:0007669"/>
    <property type="project" value="InterPro"/>
</dbReference>
<evidence type="ECO:0000256" key="2">
    <source>
        <dbReference type="ARBA" id="ARBA00022475"/>
    </source>
</evidence>
<dbReference type="SUPFAM" id="SSF52540">
    <property type="entry name" value="P-loop containing nucleoside triphosphate hydrolases"/>
    <property type="match status" value="1"/>
</dbReference>
<dbReference type="AlphaFoldDB" id="A0A1C9ZWQ7"/>
<keyword evidence="7" id="KW-0472">Membrane</keyword>
<dbReference type="EMBL" id="LC187312">
    <property type="protein sequence ID" value="BAV60259.1"/>
    <property type="molecule type" value="Genomic_DNA"/>
</dbReference>
<keyword evidence="4" id="KW-0547">Nucleotide-binding</keyword>
<dbReference type="PROSITE" id="PS00211">
    <property type="entry name" value="ABC_TRANSPORTER_1"/>
    <property type="match status" value="1"/>
</dbReference>
<dbReference type="PANTHER" id="PTHR43166">
    <property type="entry name" value="AMINO ACID IMPORT ATP-BINDING PROTEIN"/>
    <property type="match status" value="1"/>
</dbReference>
<organism evidence="9">
    <name type="scientific">Ralstonia sp. 4506</name>
    <dbReference type="NCBI Taxonomy" id="1094341"/>
    <lineage>
        <taxon>Bacteria</taxon>
        <taxon>Pseudomonadati</taxon>
        <taxon>Pseudomonadota</taxon>
        <taxon>Betaproteobacteria</taxon>
        <taxon>Burkholderiales</taxon>
        <taxon>Burkholderiaceae</taxon>
        <taxon>Ralstonia</taxon>
    </lineage>
</organism>
<dbReference type="SMART" id="SM00382">
    <property type="entry name" value="AAA"/>
    <property type="match status" value="1"/>
</dbReference>
<dbReference type="InterPro" id="IPR050086">
    <property type="entry name" value="MetN_ABC_transporter-like"/>
</dbReference>
<evidence type="ECO:0000313" key="9">
    <source>
        <dbReference type="EMBL" id="BAV60259.1"/>
    </source>
</evidence>
<keyword evidence="2" id="KW-1003">Cell membrane</keyword>
<dbReference type="PROSITE" id="PS50893">
    <property type="entry name" value="ABC_TRANSPORTER_2"/>
    <property type="match status" value="1"/>
</dbReference>
<protein>
    <submittedName>
        <fullName evidence="9">Putative ATPase component of binding-protein-dependent phosphite transporter</fullName>
    </submittedName>
</protein>
<evidence type="ECO:0000256" key="4">
    <source>
        <dbReference type="ARBA" id="ARBA00022741"/>
    </source>
</evidence>
<sequence length="272" mass="29650">MIELQNVSVSYGDAIALYPTTLKLHQGQFTVLLGSSGAGKSTLLRCINSLHASQRGTTIVAGLGNLANSRALRMHRRQTGMVFQQHQLIGRLTALQNVSMGRMGYHTALRSLFPLPAKDQSICLQSLDRVGLLHKALSRVDALSGGQQQRIGIARALAQQPKLVLADEPVASLDPATAERVLSLLHRICKEDGISAVVSLHQVDLAQRYADRIIGLSHGRVIFDAAPQTLDQASYDTLYEQVPRSSLSVPQDAREERLIDTSFPMQLATVKD</sequence>
<evidence type="ECO:0000256" key="5">
    <source>
        <dbReference type="ARBA" id="ARBA00022840"/>
    </source>
</evidence>
<evidence type="ECO:0000256" key="7">
    <source>
        <dbReference type="ARBA" id="ARBA00023136"/>
    </source>
</evidence>
<keyword evidence="1" id="KW-0813">Transport</keyword>
<dbReference type="InterPro" id="IPR027417">
    <property type="entry name" value="P-loop_NTPase"/>
</dbReference>
<evidence type="ECO:0000256" key="1">
    <source>
        <dbReference type="ARBA" id="ARBA00022448"/>
    </source>
</evidence>